<keyword evidence="10" id="KW-0249">Electron transport</keyword>
<keyword evidence="11 13" id="KW-0408">Iron</keyword>
<keyword evidence="5 13" id="KW-0349">Heme</keyword>
<name>A0ABQ0NZI3_9PROT</name>
<dbReference type="InterPro" id="IPR009056">
    <property type="entry name" value="Cyt_c-like_dom"/>
</dbReference>
<evidence type="ECO:0000256" key="8">
    <source>
        <dbReference type="ARBA" id="ARBA00022729"/>
    </source>
</evidence>
<accession>A0ABQ0NZI3</accession>
<dbReference type="InterPro" id="IPR036909">
    <property type="entry name" value="Cyt_c-like_dom_sf"/>
</dbReference>
<dbReference type="Proteomes" id="UP001062901">
    <property type="component" value="Unassembled WGS sequence"/>
</dbReference>
<evidence type="ECO:0000256" key="7">
    <source>
        <dbReference type="ARBA" id="ARBA00022723"/>
    </source>
</evidence>
<comment type="caution">
    <text evidence="15">The sequence shown here is derived from an EMBL/GenBank/DDBJ whole genome shotgun (WGS) entry which is preliminary data.</text>
</comment>
<organism evidence="15 16">
    <name type="scientific">Saccharibacter floricola DSM 15669</name>
    <dbReference type="NCBI Taxonomy" id="1123227"/>
    <lineage>
        <taxon>Bacteria</taxon>
        <taxon>Pseudomonadati</taxon>
        <taxon>Pseudomonadota</taxon>
        <taxon>Alphaproteobacteria</taxon>
        <taxon>Acetobacterales</taxon>
        <taxon>Acetobacteraceae</taxon>
        <taxon>Saccharibacter</taxon>
    </lineage>
</organism>
<evidence type="ECO:0000256" key="1">
    <source>
        <dbReference type="ARBA" id="ARBA00001926"/>
    </source>
</evidence>
<dbReference type="InterPro" id="IPR008168">
    <property type="entry name" value="Cyt_C_IC"/>
</dbReference>
<feature type="domain" description="Cytochrome c" evidence="14">
    <location>
        <begin position="287"/>
        <end position="377"/>
    </location>
</feature>
<evidence type="ECO:0000256" key="6">
    <source>
        <dbReference type="ARBA" id="ARBA00022660"/>
    </source>
</evidence>
<dbReference type="Pfam" id="PF00034">
    <property type="entry name" value="Cytochrom_C"/>
    <property type="match status" value="1"/>
</dbReference>
<dbReference type="EMBL" id="BAQD01000027">
    <property type="protein sequence ID" value="GBQ07420.1"/>
    <property type="molecule type" value="Genomic_DNA"/>
</dbReference>
<keyword evidence="4" id="KW-1003">Cell membrane</keyword>
<dbReference type="SUPFAM" id="SSF46626">
    <property type="entry name" value="Cytochrome c"/>
    <property type="match status" value="3"/>
</dbReference>
<evidence type="ECO:0000256" key="2">
    <source>
        <dbReference type="ARBA" id="ARBA00004236"/>
    </source>
</evidence>
<keyword evidence="3" id="KW-0813">Transport</keyword>
<comment type="cofactor">
    <cofactor evidence="1">
        <name>heme c</name>
        <dbReference type="ChEBI" id="CHEBI:61717"/>
    </cofactor>
</comment>
<dbReference type="PROSITE" id="PS51007">
    <property type="entry name" value="CYTC"/>
    <property type="match status" value="3"/>
</dbReference>
<evidence type="ECO:0000256" key="11">
    <source>
        <dbReference type="ARBA" id="ARBA00023004"/>
    </source>
</evidence>
<dbReference type="PANTHER" id="PTHR35008:SF8">
    <property type="entry name" value="ALCOHOL DEHYDROGENASE CYTOCHROME C SUBUNIT"/>
    <property type="match status" value="1"/>
</dbReference>
<dbReference type="Gene3D" id="1.10.760.10">
    <property type="entry name" value="Cytochrome c-like domain"/>
    <property type="match status" value="3"/>
</dbReference>
<keyword evidence="9" id="KW-0677">Repeat</keyword>
<keyword evidence="12" id="KW-0472">Membrane</keyword>
<dbReference type="InterPro" id="IPR051459">
    <property type="entry name" value="Cytochrome_c-type_DH"/>
</dbReference>
<feature type="domain" description="Cytochrome c" evidence="14">
    <location>
        <begin position="149"/>
        <end position="264"/>
    </location>
</feature>
<reference evidence="15" key="1">
    <citation type="submission" date="2013-04" db="EMBL/GenBank/DDBJ databases">
        <title>The genome sequencing project of 58 acetic acid bacteria.</title>
        <authorList>
            <person name="Okamoto-Kainuma A."/>
            <person name="Ishikawa M."/>
            <person name="Umino S."/>
            <person name="Koizumi Y."/>
            <person name="Shiwa Y."/>
            <person name="Yoshikawa H."/>
            <person name="Matsutani M."/>
            <person name="Matsushita K."/>
        </authorList>
    </citation>
    <scope>NUCLEOTIDE SEQUENCE</scope>
    <source>
        <strain evidence="15">DSM 15669</strain>
    </source>
</reference>
<keyword evidence="6" id="KW-0679">Respiratory chain</keyword>
<dbReference type="PRINTS" id="PR00605">
    <property type="entry name" value="CYTCHROMECIC"/>
</dbReference>
<evidence type="ECO:0000256" key="9">
    <source>
        <dbReference type="ARBA" id="ARBA00022737"/>
    </source>
</evidence>
<evidence type="ECO:0000259" key="14">
    <source>
        <dbReference type="PROSITE" id="PS51007"/>
    </source>
</evidence>
<comment type="subcellular location">
    <subcellularLocation>
        <location evidence="2">Cell membrane</location>
    </subcellularLocation>
</comment>
<evidence type="ECO:0000313" key="16">
    <source>
        <dbReference type="Proteomes" id="UP001062901"/>
    </source>
</evidence>
<evidence type="ECO:0000256" key="3">
    <source>
        <dbReference type="ARBA" id="ARBA00022448"/>
    </source>
</evidence>
<evidence type="ECO:0000256" key="10">
    <source>
        <dbReference type="ARBA" id="ARBA00022982"/>
    </source>
</evidence>
<sequence length="396" mass="43528">MEQGHYQAILGDCMACHSAPGRPAYSGGVPFALPIGTIYATNITPDPIHGIGTYTEADFARAIRQGIRKDGRTLYPAMPYPSYARLSDSDIHALYVYFHHGVTPQPVSPPPNRLTWPLSMRWPLTFWRWFFAPNVTKAQQRTAAEFTDPVLARGAYLVEGAGHCGACHTPRGLTMAEKTQTAQGGSSFLSGGGVLEQWVVPSLRQENRTGLGRWHEDDIVAFLKTGRAPTGISFGGMTPVIEHSTHAYSDSDLHAIARFLQTLTPAALHEKEWQYDPSSRDALQRADLSERGAQLYIDRCAACHRTDGRGYGTVFPPLAGNPIVLTKDPTSLIHIIKEGDTIPSLSTAPSSFSMPGFKQTLSDQDIADITRFIRHAWGNDESSVKKENVKNIRSKK</sequence>
<keyword evidence="7 13" id="KW-0479">Metal-binding</keyword>
<evidence type="ECO:0000256" key="12">
    <source>
        <dbReference type="ARBA" id="ARBA00023136"/>
    </source>
</evidence>
<dbReference type="PANTHER" id="PTHR35008">
    <property type="entry name" value="BLL4482 PROTEIN-RELATED"/>
    <property type="match status" value="1"/>
</dbReference>
<keyword evidence="8" id="KW-0732">Signal</keyword>
<dbReference type="PIRSF" id="PIRSF000018">
    <property type="entry name" value="Mb_ADH_cyt_c"/>
    <property type="match status" value="1"/>
</dbReference>
<evidence type="ECO:0000313" key="15">
    <source>
        <dbReference type="EMBL" id="GBQ07420.1"/>
    </source>
</evidence>
<dbReference type="InterPro" id="IPR014353">
    <property type="entry name" value="Membr-bd_ADH_cyt_c"/>
</dbReference>
<proteinExistence type="predicted"/>
<evidence type="ECO:0000256" key="4">
    <source>
        <dbReference type="ARBA" id="ARBA00022475"/>
    </source>
</evidence>
<gene>
    <name evidence="15" type="ORF">AA15669_1374</name>
</gene>
<protein>
    <submittedName>
        <fullName evidence="15">Gluconate 2-dehydrogenase, cytochrome c subunit</fullName>
    </submittedName>
</protein>
<evidence type="ECO:0000256" key="13">
    <source>
        <dbReference type="PROSITE-ProRule" id="PRU00433"/>
    </source>
</evidence>
<evidence type="ECO:0000256" key="5">
    <source>
        <dbReference type="ARBA" id="ARBA00022617"/>
    </source>
</evidence>
<keyword evidence="16" id="KW-1185">Reference proteome</keyword>
<feature type="domain" description="Cytochrome c" evidence="14">
    <location>
        <begin position="1"/>
        <end position="102"/>
    </location>
</feature>